<feature type="domain" description="DUF4922" evidence="5">
    <location>
        <begin position="13"/>
        <end position="158"/>
    </location>
</feature>
<comment type="caution">
    <text evidence="7">The sequence shown here is derived from an EMBL/GenBank/DDBJ whole genome shotgun (WGS) entry which is preliminary data.</text>
</comment>
<dbReference type="Pfam" id="PF16269">
    <property type="entry name" value="DUF4922"/>
    <property type="match status" value="1"/>
</dbReference>
<dbReference type="GO" id="GO:0080048">
    <property type="term" value="F:GDP-D-glucose phosphorylase activity"/>
    <property type="evidence" value="ECO:0007669"/>
    <property type="project" value="InterPro"/>
</dbReference>
<evidence type="ECO:0000259" key="6">
    <source>
        <dbReference type="Pfam" id="PF26216"/>
    </source>
</evidence>
<evidence type="ECO:0000256" key="2">
    <source>
        <dbReference type="ARBA" id="ARBA00003049"/>
    </source>
</evidence>
<name>A0AA41Y8X7_9BACT</name>
<evidence type="ECO:0000256" key="3">
    <source>
        <dbReference type="ARBA" id="ARBA00012507"/>
    </source>
</evidence>
<evidence type="ECO:0000313" key="8">
    <source>
        <dbReference type="Proteomes" id="UP001163821"/>
    </source>
</evidence>
<evidence type="ECO:0000256" key="4">
    <source>
        <dbReference type="ARBA" id="ARBA00018857"/>
    </source>
</evidence>
<dbReference type="InterPro" id="IPR046320">
    <property type="entry name" value="DUF4922"/>
</dbReference>
<dbReference type="GO" id="GO:0006006">
    <property type="term" value="P:glucose metabolic process"/>
    <property type="evidence" value="ECO:0007669"/>
    <property type="project" value="TreeGrafter"/>
</dbReference>
<dbReference type="GO" id="GO:0016787">
    <property type="term" value="F:hydrolase activity"/>
    <property type="evidence" value="ECO:0007669"/>
    <property type="project" value="UniProtKB-KW"/>
</dbReference>
<dbReference type="AlphaFoldDB" id="A0AA41Y8X7"/>
<dbReference type="Proteomes" id="UP001163821">
    <property type="component" value="Unassembled WGS sequence"/>
</dbReference>
<sequence length="339" mass="38771">MIEGSLERKVNELIDRQTQEWELAKANYTGLEKVESKTFHFDGFCIMAQFNPERIRSSGAKTDAESIQARACFLCADNRPAVQRGIDFLGKYIILINPYPIFPQHLTVALKEHLPQEIEPYLADMLKLSQALPGFTVFYNGPKCGASAPDHFHFQAGNKRLLPVYHDLETIVPRLGELLFQDETTVIHALGKDFLRNVLLYSSTSPVSLCHHLHVALDALKERGQEGEPMLNLLVNFEDGRWQALLFPRDQQRPWQYFAEGPARILMSPASVEMAGLVILPRKEDFDKLTNENLADIYQQVTINQHEFDLLKVRIKNGFPGNQQAFGREKFTNKIDRYE</sequence>
<dbReference type="PANTHER" id="PTHR20884">
    <property type="entry name" value="GDP-D-GLUCOSE PHOSPHORYLASE 1"/>
    <property type="match status" value="1"/>
</dbReference>
<dbReference type="Pfam" id="PF26216">
    <property type="entry name" value="GDPGP1_C"/>
    <property type="match status" value="1"/>
</dbReference>
<dbReference type="GO" id="GO:0000166">
    <property type="term" value="F:nucleotide binding"/>
    <property type="evidence" value="ECO:0007669"/>
    <property type="project" value="UniProtKB-KW"/>
</dbReference>
<dbReference type="GO" id="GO:0005085">
    <property type="term" value="F:guanyl-nucleotide exchange factor activity"/>
    <property type="evidence" value="ECO:0007669"/>
    <property type="project" value="UniProtKB-KW"/>
</dbReference>
<dbReference type="InterPro" id="IPR036265">
    <property type="entry name" value="HIT-like_sf"/>
</dbReference>
<accession>A0AA41Y8X7</accession>
<protein>
    <recommendedName>
        <fullName evidence="4">GDP-D-glucose phosphorylase 1</fullName>
        <ecNumber evidence="3">2.7.7.78</ecNumber>
    </recommendedName>
</protein>
<proteinExistence type="predicted"/>
<comment type="catalytic activity">
    <reaction evidence="1">
        <text>GDP-alpha-D-glucose + phosphate = alpha-D-glucose 1-phosphate + GDP + H(+)</text>
        <dbReference type="Rhea" id="RHEA:30387"/>
        <dbReference type="ChEBI" id="CHEBI:15378"/>
        <dbReference type="ChEBI" id="CHEBI:43474"/>
        <dbReference type="ChEBI" id="CHEBI:58189"/>
        <dbReference type="ChEBI" id="CHEBI:58601"/>
        <dbReference type="ChEBI" id="CHEBI:62230"/>
        <dbReference type="EC" id="2.7.7.78"/>
    </reaction>
</comment>
<dbReference type="EC" id="2.7.7.78" evidence="3"/>
<dbReference type="InterPro" id="IPR043171">
    <property type="entry name" value="Ap4A_phos1/2-like"/>
</dbReference>
<gene>
    <name evidence="7" type="ORF">N2K84_15970</name>
</gene>
<feature type="domain" description="GDPGP1-like C-terminal" evidence="6">
    <location>
        <begin position="204"/>
        <end position="316"/>
    </location>
</feature>
<evidence type="ECO:0000313" key="7">
    <source>
        <dbReference type="EMBL" id="MCW0484239.1"/>
    </source>
</evidence>
<comment type="function">
    <text evidence="2">Specific and highly efficient GDP-D-glucose phosphorylase regulating the levels of GDP-D-glucose in cells.</text>
</comment>
<reference evidence="7" key="1">
    <citation type="submission" date="2022-10" db="EMBL/GenBank/DDBJ databases">
        <title>Gaoshiqiia sediminis gen. nov., sp. nov., isolated from coastal sediment.</title>
        <authorList>
            <person name="Yu W.X."/>
            <person name="Mu D.S."/>
            <person name="Du J.Z."/>
            <person name="Liang Y.Q."/>
        </authorList>
    </citation>
    <scope>NUCLEOTIDE SEQUENCE</scope>
    <source>
        <strain evidence="7">A06</strain>
    </source>
</reference>
<organism evidence="7 8">
    <name type="scientific">Gaoshiqia sediminis</name>
    <dbReference type="NCBI Taxonomy" id="2986998"/>
    <lineage>
        <taxon>Bacteria</taxon>
        <taxon>Pseudomonadati</taxon>
        <taxon>Bacteroidota</taxon>
        <taxon>Bacteroidia</taxon>
        <taxon>Marinilabiliales</taxon>
        <taxon>Prolixibacteraceae</taxon>
        <taxon>Gaoshiqia</taxon>
    </lineage>
</organism>
<dbReference type="GO" id="GO:0005737">
    <property type="term" value="C:cytoplasm"/>
    <property type="evidence" value="ECO:0007669"/>
    <property type="project" value="UniProtKB-SubCell"/>
</dbReference>
<dbReference type="RefSeq" id="WP_282592832.1">
    <property type="nucleotide sequence ID" value="NZ_JAPAAF010000031.1"/>
</dbReference>
<dbReference type="PANTHER" id="PTHR20884:SF8">
    <property type="entry name" value="GDP-D-GLUCOSE PHOSPHORYLASE 1"/>
    <property type="match status" value="1"/>
</dbReference>
<dbReference type="EMBL" id="JAPAAF010000031">
    <property type="protein sequence ID" value="MCW0484239.1"/>
    <property type="molecule type" value="Genomic_DNA"/>
</dbReference>
<dbReference type="InterPro" id="IPR058865">
    <property type="entry name" value="GDPGP1_C"/>
</dbReference>
<dbReference type="SUPFAM" id="SSF54197">
    <property type="entry name" value="HIT-like"/>
    <property type="match status" value="1"/>
</dbReference>
<evidence type="ECO:0000256" key="1">
    <source>
        <dbReference type="ARBA" id="ARBA00000063"/>
    </source>
</evidence>
<dbReference type="Gene3D" id="3.30.428.70">
    <property type="match status" value="1"/>
</dbReference>
<keyword evidence="8" id="KW-1185">Reference proteome</keyword>
<evidence type="ECO:0000259" key="5">
    <source>
        <dbReference type="Pfam" id="PF16269"/>
    </source>
</evidence>
<dbReference type="InterPro" id="IPR026506">
    <property type="entry name" value="GDPGP"/>
</dbReference>